<dbReference type="FunFam" id="3.80.10.10:FF:000018">
    <property type="entry name" value="Reticulon 4 receptor"/>
    <property type="match status" value="1"/>
</dbReference>
<dbReference type="GO" id="GO:0043204">
    <property type="term" value="C:perikaryon"/>
    <property type="evidence" value="ECO:0007669"/>
    <property type="project" value="UniProtKB-SubCell"/>
</dbReference>
<keyword evidence="6" id="KW-1003">Cell membrane</keyword>
<evidence type="ECO:0000256" key="16">
    <source>
        <dbReference type="SAM" id="MobiDB-lite"/>
    </source>
</evidence>
<reference evidence="18" key="2">
    <citation type="submission" date="2020-02" db="EMBL/GenBank/DDBJ databases">
        <title>Esox lucius (northern pike) genome, fEsoLuc1, primary haplotype.</title>
        <authorList>
            <person name="Myers G."/>
            <person name="Karagic N."/>
            <person name="Meyer A."/>
            <person name="Pippel M."/>
            <person name="Reichard M."/>
            <person name="Winkler S."/>
            <person name="Tracey A."/>
            <person name="Sims Y."/>
            <person name="Howe K."/>
            <person name="Rhie A."/>
            <person name="Formenti G."/>
            <person name="Durbin R."/>
            <person name="Fedrigo O."/>
            <person name="Jarvis E.D."/>
        </authorList>
    </citation>
    <scope>NUCLEOTIDE SEQUENCE [LARGE SCALE GENOMIC DNA]</scope>
</reference>
<evidence type="ECO:0000256" key="8">
    <source>
        <dbReference type="ARBA" id="ARBA00022729"/>
    </source>
</evidence>
<dbReference type="InterPro" id="IPR001611">
    <property type="entry name" value="Leu-rich_rpt"/>
</dbReference>
<evidence type="ECO:0000256" key="13">
    <source>
        <dbReference type="ARBA" id="ARBA00023273"/>
    </source>
</evidence>
<keyword evidence="14" id="KW-0449">Lipoprotein</keyword>
<dbReference type="PANTHER" id="PTHR24369">
    <property type="entry name" value="ANTIGEN BSP, PUTATIVE-RELATED"/>
    <property type="match status" value="1"/>
</dbReference>
<dbReference type="GO" id="GO:0042995">
    <property type="term" value="C:cell projection"/>
    <property type="evidence" value="ECO:0007669"/>
    <property type="project" value="UniProtKB-SubCell"/>
</dbReference>
<evidence type="ECO:0000313" key="19">
    <source>
        <dbReference type="Proteomes" id="UP000265140"/>
    </source>
</evidence>
<dbReference type="Pfam" id="PF13855">
    <property type="entry name" value="LRR_8"/>
    <property type="match status" value="2"/>
</dbReference>
<keyword evidence="8 17" id="KW-0732">Signal</keyword>
<dbReference type="PANTHER" id="PTHR24369:SF174">
    <property type="entry name" value="RETICULON-4 RECEPTOR"/>
    <property type="match status" value="1"/>
</dbReference>
<dbReference type="GeneTree" id="ENSGT00940000160711"/>
<evidence type="ECO:0000256" key="4">
    <source>
        <dbReference type="ARBA" id="ARBA00004484"/>
    </source>
</evidence>
<evidence type="ECO:0000256" key="9">
    <source>
        <dbReference type="ARBA" id="ARBA00022737"/>
    </source>
</evidence>
<gene>
    <name evidence="18" type="primary">RTN4R</name>
</gene>
<evidence type="ECO:0000256" key="12">
    <source>
        <dbReference type="ARBA" id="ARBA00023180"/>
    </source>
</evidence>
<dbReference type="SUPFAM" id="SSF52058">
    <property type="entry name" value="L domain-like"/>
    <property type="match status" value="1"/>
</dbReference>
<dbReference type="GO" id="GO:0045121">
    <property type="term" value="C:membrane raft"/>
    <property type="evidence" value="ECO:0007669"/>
    <property type="project" value="UniProtKB-SubCell"/>
</dbReference>
<comment type="subcellular location">
    <subcellularLocation>
        <location evidence="1">Cell membrane</location>
    </subcellularLocation>
    <subcellularLocation>
        <location evidence="3">Cell projection</location>
    </subcellularLocation>
    <subcellularLocation>
        <location evidence="2">Membrane raft</location>
    </subcellularLocation>
    <subcellularLocation>
        <location evidence="5">Membrane</location>
        <topology evidence="5">Lipid-anchor</topology>
    </subcellularLocation>
    <subcellularLocation>
        <location evidence="4">Perikaryon</location>
    </subcellularLocation>
</comment>
<dbReference type="GO" id="GO:0009897">
    <property type="term" value="C:external side of plasma membrane"/>
    <property type="evidence" value="ECO:0007669"/>
    <property type="project" value="TreeGrafter"/>
</dbReference>
<keyword evidence="19" id="KW-1185">Reference proteome</keyword>
<organism evidence="18 19">
    <name type="scientific">Esox lucius</name>
    <name type="common">Northern pike</name>
    <dbReference type="NCBI Taxonomy" id="8010"/>
    <lineage>
        <taxon>Eukaryota</taxon>
        <taxon>Metazoa</taxon>
        <taxon>Chordata</taxon>
        <taxon>Craniata</taxon>
        <taxon>Vertebrata</taxon>
        <taxon>Euteleostomi</taxon>
        <taxon>Actinopterygii</taxon>
        <taxon>Neopterygii</taxon>
        <taxon>Teleostei</taxon>
        <taxon>Protacanthopterygii</taxon>
        <taxon>Esociformes</taxon>
        <taxon>Esocidae</taxon>
        <taxon>Esox</taxon>
    </lineage>
</organism>
<feature type="compositionally biased region" description="Acidic residues" evidence="16">
    <location>
        <begin position="417"/>
        <end position="426"/>
    </location>
</feature>
<evidence type="ECO:0000256" key="14">
    <source>
        <dbReference type="ARBA" id="ARBA00023288"/>
    </source>
</evidence>
<dbReference type="Proteomes" id="UP000265140">
    <property type="component" value="Chromosome 14"/>
</dbReference>
<sequence length="476" mass="54065">MKSVSIRVGELYFLVIWLQSVPRIKGGVDGCPMPCICHSEPRPTLACQQQGLHSIPTEIPVHSQRIFLQNNKLTVVRSTSFSSCRNLTVLWLYSNNISHIEAGAFDGLERLEELDIGDNDLRIISPTAFRGLSRLHTLHLHRCGLSELPVGVFRGLFSLQHLYLQDNSLITLHDDTFLDLANLTYLFLHNNKIQTVTDHMLRGLVSLDRLLLHQNRVTFIQRNAFQDLHKLTTLFLFFNNLTVLTGETMDSLGSLQYLRLNGNQWICDCRARTLWNWFKGFKGSSSELECHVPDRLAGKDLKRLKSPDLEGCYDSSHHTWISVFSSKTGSEKLTTENPLRGGIPRCCLSENDKSFIISSKGLPDLSSYNSRQFTNNPLKEKENISKTKLLEDDPNKPQNKQSLNDGPGGKLNNDLDQSSEDIDPSSDTENKKRCTKENMSDPLCLKSQGCSISVWRIIFLPVFWLLHVSWLAFDFC</sequence>
<dbReference type="GO" id="GO:1905573">
    <property type="term" value="F:ganglioside GM1 binding"/>
    <property type="evidence" value="ECO:0007669"/>
    <property type="project" value="TreeGrafter"/>
</dbReference>
<dbReference type="AlphaFoldDB" id="A0A3P9AIM8"/>
<evidence type="ECO:0000256" key="7">
    <source>
        <dbReference type="ARBA" id="ARBA00022614"/>
    </source>
</evidence>
<dbReference type="Ensembl" id="ENSELUT00000042403.3">
    <property type="protein sequence ID" value="ENSELUP00000040981.1"/>
    <property type="gene ID" value="ENSELUG00000001554.3"/>
</dbReference>
<evidence type="ECO:0000256" key="6">
    <source>
        <dbReference type="ARBA" id="ARBA00022475"/>
    </source>
</evidence>
<dbReference type="STRING" id="8010.ENSELUP00000040981"/>
<evidence type="ECO:0000256" key="17">
    <source>
        <dbReference type="SAM" id="SignalP"/>
    </source>
</evidence>
<accession>A0A3P9AIM8</accession>
<dbReference type="GO" id="GO:0035025">
    <property type="term" value="P:positive regulation of Rho protein signal transduction"/>
    <property type="evidence" value="ECO:0007669"/>
    <property type="project" value="TreeGrafter"/>
</dbReference>
<evidence type="ECO:0000256" key="15">
    <source>
        <dbReference type="ARBA" id="ARBA00038236"/>
    </source>
</evidence>
<keyword evidence="7" id="KW-0433">Leucine-rich repeat</keyword>
<dbReference type="InterPro" id="IPR003591">
    <property type="entry name" value="Leu-rich_rpt_typical-subtyp"/>
</dbReference>
<feature type="region of interest" description="Disordered" evidence="16">
    <location>
        <begin position="382"/>
        <end position="434"/>
    </location>
</feature>
<keyword evidence="11" id="KW-0675">Receptor</keyword>
<dbReference type="PROSITE" id="PS51450">
    <property type="entry name" value="LRR"/>
    <property type="match status" value="2"/>
</dbReference>
<reference evidence="18" key="4">
    <citation type="submission" date="2025-09" db="UniProtKB">
        <authorList>
            <consortium name="Ensembl"/>
        </authorList>
    </citation>
    <scope>IDENTIFICATION</scope>
</reference>
<evidence type="ECO:0000313" key="18">
    <source>
        <dbReference type="Ensembl" id="ENSELUP00000040981.1"/>
    </source>
</evidence>
<keyword evidence="12" id="KW-0325">Glycoprotein</keyword>
<evidence type="ECO:0000256" key="2">
    <source>
        <dbReference type="ARBA" id="ARBA00004285"/>
    </source>
</evidence>
<dbReference type="OrthoDB" id="546383at2759"/>
<feature type="compositionally biased region" description="Basic and acidic residues" evidence="16">
    <location>
        <begin position="382"/>
        <end position="395"/>
    </location>
</feature>
<evidence type="ECO:0000256" key="5">
    <source>
        <dbReference type="ARBA" id="ARBA00004635"/>
    </source>
</evidence>
<evidence type="ECO:0000256" key="11">
    <source>
        <dbReference type="ARBA" id="ARBA00023170"/>
    </source>
</evidence>
<dbReference type="GO" id="GO:1905576">
    <property type="term" value="F:ganglioside GT1b binding"/>
    <property type="evidence" value="ECO:0007669"/>
    <property type="project" value="TreeGrafter"/>
</dbReference>
<reference evidence="19" key="1">
    <citation type="journal article" date="2014" name="PLoS ONE">
        <title>The genome and linkage map of the northern pike (Esox lucius): conserved synteny revealed between the salmonid sister group and the Neoteleostei.</title>
        <authorList>
            <person name="Rondeau E.B."/>
            <person name="Minkley D.R."/>
            <person name="Leong J.S."/>
            <person name="Messmer A.M."/>
            <person name="Jantzen J.R."/>
            <person name="von Schalburg K.R."/>
            <person name="Lemon C."/>
            <person name="Bird N.H."/>
            <person name="Koop B.F."/>
        </authorList>
    </citation>
    <scope>NUCLEOTIDE SEQUENCE</scope>
</reference>
<dbReference type="InterPro" id="IPR050541">
    <property type="entry name" value="LRR_TM_domain-containing"/>
</dbReference>
<dbReference type="InterPro" id="IPR032675">
    <property type="entry name" value="LRR_dom_sf"/>
</dbReference>
<feature type="signal peptide" evidence="17">
    <location>
        <begin position="1"/>
        <end position="26"/>
    </location>
</feature>
<comment type="similarity">
    <text evidence="15">Belongs to the Nogo receptor family.</text>
</comment>
<proteinExistence type="inferred from homology"/>
<dbReference type="SMART" id="SM00369">
    <property type="entry name" value="LRR_TYP"/>
    <property type="match status" value="7"/>
</dbReference>
<evidence type="ECO:0008006" key="20">
    <source>
        <dbReference type="Google" id="ProtNLM"/>
    </source>
</evidence>
<dbReference type="OMA" id="VHSQRIF"/>
<protein>
    <recommendedName>
        <fullName evidence="20">Reticulon 4 receptor</fullName>
    </recommendedName>
</protein>
<dbReference type="InParanoid" id="A0A3P9AIM8"/>
<evidence type="ECO:0000256" key="1">
    <source>
        <dbReference type="ARBA" id="ARBA00004236"/>
    </source>
</evidence>
<evidence type="ECO:0000256" key="10">
    <source>
        <dbReference type="ARBA" id="ARBA00023136"/>
    </source>
</evidence>
<evidence type="ECO:0000256" key="3">
    <source>
        <dbReference type="ARBA" id="ARBA00004316"/>
    </source>
</evidence>
<reference evidence="18" key="3">
    <citation type="submission" date="2025-08" db="UniProtKB">
        <authorList>
            <consortium name="Ensembl"/>
        </authorList>
    </citation>
    <scope>IDENTIFICATION</scope>
</reference>
<dbReference type="KEGG" id="els:105027070"/>
<feature type="chain" id="PRO_5017952112" description="Reticulon 4 receptor" evidence="17">
    <location>
        <begin position="27"/>
        <end position="476"/>
    </location>
</feature>
<dbReference type="Gene3D" id="3.80.10.10">
    <property type="entry name" value="Ribonuclease Inhibitor"/>
    <property type="match status" value="1"/>
</dbReference>
<keyword evidence="13" id="KW-0966">Cell projection</keyword>
<keyword evidence="10" id="KW-0472">Membrane</keyword>
<keyword evidence="9" id="KW-0677">Repeat</keyword>
<name>A0A3P9AIM8_ESOLU</name>
<dbReference type="SMART" id="SM00365">
    <property type="entry name" value="LRR_SD22"/>
    <property type="match status" value="4"/>
</dbReference>
<dbReference type="Bgee" id="ENSELUG00000001554">
    <property type="expression patterns" value="Expressed in brain and 1 other cell type or tissue"/>
</dbReference>